<name>A0A6S6T865_9GAMM</name>
<dbReference type="SUPFAM" id="SSF159594">
    <property type="entry name" value="XCC0632-like"/>
    <property type="match status" value="1"/>
</dbReference>
<feature type="domain" description="ABC-type transport auxiliary lipoprotein component" evidence="1">
    <location>
        <begin position="37"/>
        <end position="190"/>
    </location>
</feature>
<proteinExistence type="predicted"/>
<sequence length="195" mass="21216">MGVSRVVGLLVLLILLTACSGSPPTIYHTLSSGSGTTAANSVKPAKPLPSLGVGPVHVPSLLDRQGVVLRKDEYSVEVSELHQWGGELEDEFTSTLAQHLQMRLPDTQVRTVPWELEQTPLYQVTISVAQFDGMPAGKARLRGRWQLQYAKTGKGVRAALFNLERQVNDASVEAIVRAQSHLLSELADQIIDGLR</sequence>
<dbReference type="PROSITE" id="PS51257">
    <property type="entry name" value="PROKAR_LIPOPROTEIN"/>
    <property type="match status" value="1"/>
</dbReference>
<dbReference type="EMBL" id="CACVAV010000234">
    <property type="protein sequence ID" value="CAA6814416.1"/>
    <property type="molecule type" value="Genomic_DNA"/>
</dbReference>
<dbReference type="Gene3D" id="3.40.50.10610">
    <property type="entry name" value="ABC-type transport auxiliary lipoprotein component"/>
    <property type="match status" value="1"/>
</dbReference>
<dbReference type="AlphaFoldDB" id="A0A6S6T865"/>
<reference evidence="2" key="1">
    <citation type="submission" date="2020-01" db="EMBL/GenBank/DDBJ databases">
        <authorList>
            <person name="Meier V. D."/>
            <person name="Meier V D."/>
        </authorList>
    </citation>
    <scope>NUCLEOTIDE SEQUENCE</scope>
    <source>
        <strain evidence="2">HLG_WM_MAG_08</strain>
    </source>
</reference>
<gene>
    <name evidence="2" type="ORF">HELGO_WM43039</name>
</gene>
<protein>
    <recommendedName>
        <fullName evidence="1">ABC-type transport auxiliary lipoprotein component domain-containing protein</fullName>
    </recommendedName>
</protein>
<evidence type="ECO:0000259" key="1">
    <source>
        <dbReference type="Pfam" id="PF03886"/>
    </source>
</evidence>
<organism evidence="2">
    <name type="scientific">uncultured Thiotrichaceae bacterium</name>
    <dbReference type="NCBI Taxonomy" id="298394"/>
    <lineage>
        <taxon>Bacteria</taxon>
        <taxon>Pseudomonadati</taxon>
        <taxon>Pseudomonadota</taxon>
        <taxon>Gammaproteobacteria</taxon>
        <taxon>Thiotrichales</taxon>
        <taxon>Thiotrichaceae</taxon>
        <taxon>environmental samples</taxon>
    </lineage>
</organism>
<evidence type="ECO:0000313" key="2">
    <source>
        <dbReference type="EMBL" id="CAA6814416.1"/>
    </source>
</evidence>
<accession>A0A6S6T865</accession>
<dbReference type="Pfam" id="PF03886">
    <property type="entry name" value="ABC_trans_aux"/>
    <property type="match status" value="1"/>
</dbReference>
<dbReference type="InterPro" id="IPR005586">
    <property type="entry name" value="ABC_trans_aux"/>
</dbReference>